<evidence type="ECO:0000256" key="7">
    <source>
        <dbReference type="ARBA" id="ARBA00022807"/>
    </source>
</evidence>
<dbReference type="EMBL" id="MLAK01000393">
    <property type="protein sequence ID" value="OHT14307.1"/>
    <property type="molecule type" value="Genomic_DNA"/>
</dbReference>
<evidence type="ECO:0000256" key="8">
    <source>
        <dbReference type="SAM" id="MobiDB-lite"/>
    </source>
</evidence>
<dbReference type="GO" id="GO:0005829">
    <property type="term" value="C:cytosol"/>
    <property type="evidence" value="ECO:0007669"/>
    <property type="project" value="TreeGrafter"/>
</dbReference>
<dbReference type="InterPro" id="IPR029346">
    <property type="entry name" value="USP_C"/>
</dbReference>
<dbReference type="GO" id="GO:0004843">
    <property type="term" value="F:cysteine-type deubiquitinase activity"/>
    <property type="evidence" value="ECO:0007669"/>
    <property type="project" value="UniProtKB-EC"/>
</dbReference>
<protein>
    <recommendedName>
        <fullName evidence="3">ubiquitinyl hydrolase 1</fullName>
        <ecNumber evidence="3">3.4.19.12</ecNumber>
    </recommendedName>
</protein>
<dbReference type="VEuPathDB" id="TrichDB:TRFO_15331"/>
<evidence type="ECO:0000256" key="4">
    <source>
        <dbReference type="ARBA" id="ARBA00022670"/>
    </source>
</evidence>
<evidence type="ECO:0000313" key="11">
    <source>
        <dbReference type="Proteomes" id="UP000179807"/>
    </source>
</evidence>
<dbReference type="InterPro" id="IPR018200">
    <property type="entry name" value="USP_CS"/>
</dbReference>
<dbReference type="PROSITE" id="PS50235">
    <property type="entry name" value="USP_3"/>
    <property type="match status" value="1"/>
</dbReference>
<accession>A0A1J4KSR8</accession>
<dbReference type="PROSITE" id="PS00972">
    <property type="entry name" value="USP_1"/>
    <property type="match status" value="1"/>
</dbReference>
<keyword evidence="4" id="KW-0645">Protease</keyword>
<dbReference type="SUPFAM" id="SSF54001">
    <property type="entry name" value="Cysteine proteinases"/>
    <property type="match status" value="1"/>
</dbReference>
<keyword evidence="6" id="KW-0378">Hydrolase</keyword>
<dbReference type="GO" id="GO:0006508">
    <property type="term" value="P:proteolysis"/>
    <property type="evidence" value="ECO:0007669"/>
    <property type="project" value="UniProtKB-KW"/>
</dbReference>
<proteinExistence type="inferred from homology"/>
<sequence length="1846" mass="216175">MNILFGRYYFLVRHDNFAKILTSMSYFRPEEAKSMEKITLEKNENDYFLYNWRIESPSELSYFSPYFKCGSWSFQIHLFLSKFQDKIAGNIFVENFDDKISKFEYEIQIFNKNSPNKDIILRKKKQLEHSNEKLEFASNRNYLDLLKHNSGFHEEENVLIIHLKVREAKKVETFDWLVDEELSDFHMTFEPFVLKNFSFTCILSNEDNLYSIQLCIFDIKGKSCFKYFFVIIHNVDPSKSIYLKIPLILVPGKETQKSQSTYLTTESFTEENGWIFDGGIHITIEKSKNARKYDSLVHESYELYNSKSNNSQFTTVKETQIQSNTLKTNLNEESRHNHLLEPEKIQIPNEQFKKNEKDNEIKKDNEIDKDNDIGKDIFFDDEFVNNIKNYPNPREKIVAEYHEFIITPKNHSYTVNLIINDFEKEFESSEYFAKNNKFSVQFLVNFKEGQIYVNYGNFGSSGAYLPFVVYFHNKNYNKSTKVEEKNCLVCSSASSYSIKLPYSYDDVINAECDWLIDGKIKITVEILKKSIANDSNDNVSLKVKNDLAHLVLKVPKTNILGFKCEKFELPSILLSTLQIHPLASIANIEELRSSKGNSTTNLRINFPIKTNEKIKLGIKPILFNSLIDQESISLPMQRYSKQNSNLVFDILFNPLQSGFLINDSYYKLHFLFFFKTTNAHNNNLRYANQINHDYLPRNYQKISYKPAYEPAMLPEKTEIVRTMKDENTSDSDSIIKNNKNKTEYVGLNNQGATCYMNSMLQALFHLPAFRHLVYEMPTTGNENSNDSIPLNLQRLFYKMQFGNKSCSTKALTKSFGWGSAETFMQHDIQEFSRVLLDNLMTKMKGTELENGIPNLFKGTYRNYIKCTGVPYQSNRVEEFYDLTMTVKGIPSLEESFKQYTSPEYLNGDNKYQTEEYGKQDAIMGVEFLEFPPVLFLHLSRFTFDYATERMIKVNDRFEFPPEIDLTPYMAEDAPGKSKSNLYDLYGVLVHSGGVFGGHYYAFLRTSTSTQWFKFNDSFVSKDSFQNAVLNNYGNTEETVSSNIQHKSSLITNTERDIIENNGIESQRRWVDIYENEYFTRNSHRSFDRNSETWEREQMETECRNLYERQMLDSQVREQIACCQERLVRRLDDQHHYRHINNHDRHNVYNHDFYHENNQENEERFHTSRTSNQIGFSGYMLIYVRREDASSIYEPIEDNEVPQHLKDYLKYLDETKRNQKTIDDKEKNTITIFCMHENILRTNSANRIRGFVPNNNRNELLSMKLDIQMPCNELYEKIAKQLNESDPSRIRLWRCDQHNNSPERIIPNSSNSNIAGIRQYKSSTMVVLVQSMNENETLDIEKKHMVFIKFFFPQYEASPLQYLGSAAVNSDDQIKSLCQFVYEKAGIPKDTKLDIYEENISSTMKKIKKSVKFCDAMITNGSILIFKAKCNNLPLPKDFNFEEPTFQNTNNLSTDSLNESDGLPSYKYSDLHKKEEKMSLEKFYQGPNEKIKLEVRNYQNALTPLFYIVIPLSLNLSKVKKFIAKLAKFEYDSDKDSMILFRKKNKAITKIDSSTLHKLKYHFNDSPTHENEFHVIYFYFLKDVKSIKSDHHLIEYKCTFSANAYSTDSKQLIFAQKNIKAKDLIQKALEIHNYLREESQNNHIIKTKAETETKTEKVTQAKEIPKRDNENSNAPIKINDGDKFRLISINLSMIISVYEDEDEFKSNEEFMILRIEKIPEVQKNIPFKSLMRIYYAYWDDGTIHPYGEPFLFHVIDGEQFSATKERLKYFMGLPEGADLLGYSFNLKLNGNIYDSNPPPVSDEQCLSELRNETSQLIIMPSIPPDYRSVSLKGPKKPNRDQSVKIYH</sequence>
<dbReference type="InterPro" id="IPR038765">
    <property type="entry name" value="Papain-like_cys_pep_sf"/>
</dbReference>
<dbReference type="Gene3D" id="3.90.70.10">
    <property type="entry name" value="Cysteine proteinases"/>
    <property type="match status" value="1"/>
</dbReference>
<keyword evidence="11" id="KW-1185">Reference proteome</keyword>
<name>A0A1J4KSR8_9EUKA</name>
<dbReference type="PANTHER" id="PTHR24006:SF644">
    <property type="entry name" value="UBIQUITIN CARBOXYL-TERMINAL HYDROLASE 7"/>
    <property type="match status" value="1"/>
</dbReference>
<comment type="catalytic activity">
    <reaction evidence="1">
        <text>Thiol-dependent hydrolysis of ester, thioester, amide, peptide and isopeptide bonds formed by the C-terminal Gly of ubiquitin (a 76-residue protein attached to proteins as an intracellular targeting signal).</text>
        <dbReference type="EC" id="3.4.19.12"/>
    </reaction>
</comment>
<evidence type="ECO:0000256" key="5">
    <source>
        <dbReference type="ARBA" id="ARBA00022786"/>
    </source>
</evidence>
<dbReference type="InterPro" id="IPR001394">
    <property type="entry name" value="Peptidase_C19_UCH"/>
</dbReference>
<comment type="caution">
    <text evidence="10">The sequence shown here is derived from an EMBL/GenBank/DDBJ whole genome shotgun (WGS) entry which is preliminary data.</text>
</comment>
<evidence type="ECO:0000256" key="2">
    <source>
        <dbReference type="ARBA" id="ARBA00009085"/>
    </source>
</evidence>
<dbReference type="Pfam" id="PF14533">
    <property type="entry name" value="USP7_C2"/>
    <property type="match status" value="1"/>
</dbReference>
<dbReference type="Pfam" id="PF12436">
    <property type="entry name" value="USP7_ICP0_bdg"/>
    <property type="match status" value="1"/>
</dbReference>
<evidence type="ECO:0000259" key="9">
    <source>
        <dbReference type="PROSITE" id="PS50235"/>
    </source>
</evidence>
<dbReference type="PROSITE" id="PS00973">
    <property type="entry name" value="USP_2"/>
    <property type="match status" value="1"/>
</dbReference>
<keyword evidence="7" id="KW-0788">Thiol protease</keyword>
<dbReference type="PANTHER" id="PTHR24006">
    <property type="entry name" value="UBIQUITIN CARBOXYL-TERMINAL HYDROLASE"/>
    <property type="match status" value="1"/>
</dbReference>
<dbReference type="InterPro" id="IPR028889">
    <property type="entry name" value="USP"/>
</dbReference>
<evidence type="ECO:0000256" key="3">
    <source>
        <dbReference type="ARBA" id="ARBA00012759"/>
    </source>
</evidence>
<dbReference type="GO" id="GO:0005634">
    <property type="term" value="C:nucleus"/>
    <property type="evidence" value="ECO:0007669"/>
    <property type="project" value="TreeGrafter"/>
</dbReference>
<dbReference type="GeneID" id="94833032"/>
<feature type="domain" description="USP" evidence="9">
    <location>
        <begin position="745"/>
        <end position="1056"/>
    </location>
</feature>
<keyword evidence="5" id="KW-0833">Ubl conjugation pathway</keyword>
<comment type="similarity">
    <text evidence="2">Belongs to the peptidase C19 family.</text>
</comment>
<dbReference type="InterPro" id="IPR024729">
    <property type="entry name" value="USP7_ICP0-binding_dom"/>
</dbReference>
<evidence type="ECO:0000313" key="10">
    <source>
        <dbReference type="EMBL" id="OHT14307.1"/>
    </source>
</evidence>
<feature type="compositionally biased region" description="Basic and acidic residues" evidence="8">
    <location>
        <begin position="1836"/>
        <end position="1846"/>
    </location>
</feature>
<dbReference type="GO" id="GO:0016579">
    <property type="term" value="P:protein deubiquitination"/>
    <property type="evidence" value="ECO:0007669"/>
    <property type="project" value="InterPro"/>
</dbReference>
<reference evidence="10" key="1">
    <citation type="submission" date="2016-10" db="EMBL/GenBank/DDBJ databases">
        <authorList>
            <person name="Benchimol M."/>
            <person name="Almeida L.G."/>
            <person name="Vasconcelos A.T."/>
            <person name="Perreira-Neves A."/>
            <person name="Rosa I.A."/>
            <person name="Tasca T."/>
            <person name="Bogo M.R."/>
            <person name="de Souza W."/>
        </authorList>
    </citation>
    <scope>NUCLEOTIDE SEQUENCE [LARGE SCALE GENOMIC DNA]</scope>
    <source>
        <strain evidence="10">K</strain>
    </source>
</reference>
<dbReference type="InterPro" id="IPR050164">
    <property type="entry name" value="Peptidase_C19"/>
</dbReference>
<dbReference type="EC" id="3.4.19.12" evidence="3"/>
<evidence type="ECO:0000256" key="6">
    <source>
        <dbReference type="ARBA" id="ARBA00022801"/>
    </source>
</evidence>
<dbReference type="Proteomes" id="UP000179807">
    <property type="component" value="Unassembled WGS sequence"/>
</dbReference>
<dbReference type="GO" id="GO:0031647">
    <property type="term" value="P:regulation of protein stability"/>
    <property type="evidence" value="ECO:0007669"/>
    <property type="project" value="TreeGrafter"/>
</dbReference>
<feature type="region of interest" description="Disordered" evidence="8">
    <location>
        <begin position="1826"/>
        <end position="1846"/>
    </location>
</feature>
<dbReference type="OrthoDB" id="289038at2759"/>
<evidence type="ECO:0000256" key="1">
    <source>
        <dbReference type="ARBA" id="ARBA00000707"/>
    </source>
</evidence>
<organism evidence="10 11">
    <name type="scientific">Tritrichomonas foetus</name>
    <dbReference type="NCBI Taxonomy" id="1144522"/>
    <lineage>
        <taxon>Eukaryota</taxon>
        <taxon>Metamonada</taxon>
        <taxon>Parabasalia</taxon>
        <taxon>Tritrichomonadida</taxon>
        <taxon>Tritrichomonadidae</taxon>
        <taxon>Tritrichomonas</taxon>
    </lineage>
</organism>
<dbReference type="Gene3D" id="3.10.20.90">
    <property type="entry name" value="Phosphatidylinositol 3-kinase Catalytic Subunit, Chain A, domain 1"/>
    <property type="match status" value="1"/>
</dbReference>
<dbReference type="Pfam" id="PF00443">
    <property type="entry name" value="UCH"/>
    <property type="match status" value="1"/>
</dbReference>
<dbReference type="RefSeq" id="XP_068367443.1">
    <property type="nucleotide sequence ID" value="XM_068498328.1"/>
</dbReference>
<gene>
    <name evidence="10" type="ORF">TRFO_15331</name>
</gene>